<evidence type="ECO:0000313" key="4">
    <source>
        <dbReference type="EMBL" id="WRW34604.1"/>
    </source>
</evidence>
<feature type="compositionally biased region" description="Basic and acidic residues" evidence="2">
    <location>
        <begin position="349"/>
        <end position="359"/>
    </location>
</feature>
<evidence type="ECO:0000256" key="2">
    <source>
        <dbReference type="SAM" id="MobiDB-lite"/>
    </source>
</evidence>
<feature type="compositionally biased region" description="Basic and acidic residues" evidence="2">
    <location>
        <begin position="650"/>
        <end position="662"/>
    </location>
</feature>
<feature type="domain" description="Peptidase C51" evidence="3">
    <location>
        <begin position="687"/>
        <end position="817"/>
    </location>
</feature>
<feature type="region of interest" description="Disordered" evidence="2">
    <location>
        <begin position="337"/>
        <end position="359"/>
    </location>
</feature>
<accession>A0AAX4J6R9</accession>
<dbReference type="InterPro" id="IPR007921">
    <property type="entry name" value="CHAP_dom"/>
</dbReference>
<dbReference type="InterPro" id="IPR038765">
    <property type="entry name" value="Papain-like_cys_pep_sf"/>
</dbReference>
<evidence type="ECO:0000259" key="3">
    <source>
        <dbReference type="PROSITE" id="PS50911"/>
    </source>
</evidence>
<feature type="region of interest" description="Disordered" evidence="2">
    <location>
        <begin position="650"/>
        <end position="681"/>
    </location>
</feature>
<gene>
    <name evidence="4" type="ORF">CF5_0106</name>
</gene>
<sequence>MRRIRRPKIRIEIVTDDNTFTLRFEDTKDYTGDQFGAKLLGFQTKNAMEDDSAVFQINMAGDVYWDKLVMANDIIRIFLTPNADPSDKEGNTERLIQVGMVSQVSKVGSYGNDQTQYRITGQSFIKPFMKFGLGVIQEVQAVLPEVGWLVDGDGENEVKFSGSSAHEVMTGIIDRFIPYLKYNYTEQTYNTIKDYLEYDDLTSWDEYEKLTEVSAFTNFDGTLKQLMDMVTARPFNELFFKNSEKTKGKAQLVLRKTPFNPTEWNALESIIVPTEDFIEEDVGKSDVETYSIFTVLPAGMLKELTGNVFSKPQFHQELVDRYGYSKLETENLYLGAKDTSATEDEDKNEDDKGTERGTYDKLKKDLDNYGKENLSKGKDKYTSKLSSKYKNLKKAEVKKILDSYIKSGKLSKEEYEKITGNKTEDEKEADSRPKLTKEKLQSIMKENFKSDKSFSDKKEKKKATDAVMKEVTTKYKYGNKAHAKKMIDEYIKYKGTPPKDNDGDIYDKYLKAIEGVANVASDTGSDASDDPLVIFSRMLFNWYYNNPNFFSGNITVLGDTKYDLGKRLFIEDKQRDDVWEFYIESVEHRFDYKQGFFTTIGVTRGLKKAKIKMAGKEKQAETSEHRFAGLWNQSSDFMGGLMGEETSKNLKEKGAEEKKSSGGKDGGGSDEGGDVSGGSSLKKLEKYKGKLPKYDGKTYPGNPQTGGLVGECTWYVYNRRHQFGLSCKGWGDASRYDEGARADGIAVGTKPKRGAILNWEAFASGDHGTGHVAFVESVSKDGKKIHISEYNFAGHHIYGERTLSISSLPKGKFHFIY</sequence>
<feature type="compositionally biased region" description="Gly residues" evidence="2">
    <location>
        <begin position="663"/>
        <end position="676"/>
    </location>
</feature>
<dbReference type="GO" id="GO:0001897">
    <property type="term" value="P:symbiont-mediated cytolysis of host cell"/>
    <property type="evidence" value="ECO:0007669"/>
    <property type="project" value="UniProtKB-ARBA"/>
</dbReference>
<dbReference type="Gene3D" id="3.90.1720.10">
    <property type="entry name" value="endopeptidase domain like (from Nostoc punctiforme)"/>
    <property type="match status" value="1"/>
</dbReference>
<name>A0AAX4J6R9_9CAUD</name>
<dbReference type="PROSITE" id="PS50911">
    <property type="entry name" value="CHAP"/>
    <property type="match status" value="1"/>
</dbReference>
<feature type="region of interest" description="Disordered" evidence="2">
    <location>
        <begin position="420"/>
        <end position="441"/>
    </location>
</feature>
<proteinExistence type="predicted"/>
<evidence type="ECO:0000256" key="1">
    <source>
        <dbReference type="ARBA" id="ARBA00022529"/>
    </source>
</evidence>
<reference evidence="4" key="1">
    <citation type="submission" date="2023-12" db="EMBL/GenBank/DDBJ databases">
        <title>Isolation and Characterisation of Novel Lytic Bacteriophages for therapeutic applications in Prosthetic Joint Infections.</title>
        <authorList>
            <person name="Burton N."/>
            <person name="Melo L.D.R."/>
            <person name="Pearce B."/>
            <person name="Tadesse M.D."/>
            <person name="Vryonis E."/>
            <person name="Sagona A."/>
        </authorList>
    </citation>
    <scope>NUCLEOTIDE SEQUENCE</scope>
</reference>
<keyword evidence="1" id="KW-0929">Antimicrobial</keyword>
<organism evidence="4 5">
    <name type="scientific">Staphylococcus phage CF5</name>
    <dbReference type="NCBI Taxonomy" id="3113739"/>
    <lineage>
        <taxon>Viruses</taxon>
        <taxon>Duplodnaviria</taxon>
        <taxon>Heunggongvirae</taxon>
        <taxon>Uroviricota</taxon>
        <taxon>Caudoviricetes</taxon>
        <taxon>Herelleviridae</taxon>
        <taxon>Twortvirinae</taxon>
        <taxon>Silviavirus</taxon>
    </lineage>
</organism>
<dbReference type="Pfam" id="PF05257">
    <property type="entry name" value="CHAP"/>
    <property type="match status" value="1"/>
</dbReference>
<evidence type="ECO:0000313" key="5">
    <source>
        <dbReference type="Proteomes" id="UP001432109"/>
    </source>
</evidence>
<dbReference type="SUPFAM" id="SSF54001">
    <property type="entry name" value="Cysteine proteinases"/>
    <property type="match status" value="1"/>
</dbReference>
<dbReference type="Proteomes" id="UP001432109">
    <property type="component" value="Segment"/>
</dbReference>
<dbReference type="EMBL" id="PP034390">
    <property type="protein sequence ID" value="WRW34604.1"/>
    <property type="molecule type" value="Genomic_DNA"/>
</dbReference>
<protein>
    <submittedName>
        <fullName evidence="4">Tail protein</fullName>
    </submittedName>
</protein>